<dbReference type="Proteomes" id="UP000267223">
    <property type="component" value="Unassembled WGS sequence"/>
</dbReference>
<accession>A0A3M9NAH7</accession>
<dbReference type="EMBL" id="RJJR01000012">
    <property type="protein sequence ID" value="RNI34812.1"/>
    <property type="molecule type" value="Genomic_DNA"/>
</dbReference>
<organism evidence="1 2">
    <name type="scientific">Hanamia caeni</name>
    <dbReference type="NCBI Taxonomy" id="2294116"/>
    <lineage>
        <taxon>Bacteria</taxon>
        <taxon>Pseudomonadati</taxon>
        <taxon>Bacteroidota</taxon>
        <taxon>Chitinophagia</taxon>
        <taxon>Chitinophagales</taxon>
        <taxon>Chitinophagaceae</taxon>
        <taxon>Hanamia</taxon>
    </lineage>
</organism>
<dbReference type="RefSeq" id="WP_123121368.1">
    <property type="nucleotide sequence ID" value="NZ_RJJR01000012.1"/>
</dbReference>
<dbReference type="AlphaFoldDB" id="A0A3M9NAH7"/>
<reference evidence="1 2" key="1">
    <citation type="submission" date="2018-11" db="EMBL/GenBank/DDBJ databases">
        <title>Draft genome sequence of Ferruginibacter sp. BO-59.</title>
        <authorList>
            <person name="Im W.T."/>
        </authorList>
    </citation>
    <scope>NUCLEOTIDE SEQUENCE [LARGE SCALE GENOMIC DNA]</scope>
    <source>
        <strain evidence="1 2">BO-59</strain>
    </source>
</reference>
<keyword evidence="2" id="KW-1185">Reference proteome</keyword>
<comment type="caution">
    <text evidence="1">The sequence shown here is derived from an EMBL/GenBank/DDBJ whole genome shotgun (WGS) entry which is preliminary data.</text>
</comment>
<evidence type="ECO:0000313" key="2">
    <source>
        <dbReference type="Proteomes" id="UP000267223"/>
    </source>
</evidence>
<dbReference type="OrthoDB" id="1098088at2"/>
<protein>
    <submittedName>
        <fullName evidence="1">Uncharacterized protein</fullName>
    </submittedName>
</protein>
<proteinExistence type="predicted"/>
<gene>
    <name evidence="1" type="ORF">EFY79_14080</name>
</gene>
<sequence length="204" mass="23918">MISNEEERRELLSYHHNKQIPQQVKREVLKALSFYPELKNSYIRFNFRKNIRSSVMQAQPVFSTLLQKRKKRRYRINISEHFKLSSSDIPITQIPEPVMVGWIAHELGHILDYEHRTNLAIVSFGLRYLVSPGYVKEAERVADTYAVEHGLGKYILATKRFILDHAEIPQAYKDKITRLYLSPAIIVDLVKKLGEKKKNVQLDE</sequence>
<evidence type="ECO:0000313" key="1">
    <source>
        <dbReference type="EMBL" id="RNI34812.1"/>
    </source>
</evidence>
<name>A0A3M9NAH7_9BACT</name>